<evidence type="ECO:0000259" key="3">
    <source>
        <dbReference type="PROSITE" id="PS50977"/>
    </source>
</evidence>
<accession>A0A7W8LKZ4</accession>
<feature type="domain" description="HTH tetR-type" evidence="3">
    <location>
        <begin position="6"/>
        <end position="66"/>
    </location>
</feature>
<protein>
    <submittedName>
        <fullName evidence="4">AcrR family transcriptional regulator</fullName>
    </submittedName>
</protein>
<dbReference type="PROSITE" id="PS50977">
    <property type="entry name" value="HTH_TETR_2"/>
    <property type="match status" value="1"/>
</dbReference>
<proteinExistence type="predicted"/>
<keyword evidence="5" id="KW-1185">Reference proteome</keyword>
<sequence length="219" mass="24942">MAKSEKVTREKIILAFLDSCFAKNAGGTSLSDVAERLGIKKASLYNHYESRDAMVEDCIRWCGDYYRKTYFIPTDIESISQRYPAENVMKAIVNRWFKMNEKEPLVQIYSFIESEKYISTAAAKIAQETREKLVNQSKTALRCLAKAGKIIDLEENDLESLSKMFAALTISNLDDYLTKKKIEIRSNPESGEGSLFENNSESDYSEINGLITTFCSMLR</sequence>
<dbReference type="Gene3D" id="1.10.357.10">
    <property type="entry name" value="Tetracycline Repressor, domain 2"/>
    <property type="match status" value="1"/>
</dbReference>
<comment type="caution">
    <text evidence="4">The sequence shown here is derived from an EMBL/GenBank/DDBJ whole genome shotgun (WGS) entry which is preliminary data.</text>
</comment>
<evidence type="ECO:0000256" key="1">
    <source>
        <dbReference type="ARBA" id="ARBA00023125"/>
    </source>
</evidence>
<name>A0A7W8LKZ4_9SPIR</name>
<dbReference type="EMBL" id="JACHFQ010000001">
    <property type="protein sequence ID" value="MBB5224881.1"/>
    <property type="molecule type" value="Genomic_DNA"/>
</dbReference>
<keyword evidence="1 2" id="KW-0238">DNA-binding</keyword>
<dbReference type="Pfam" id="PF00440">
    <property type="entry name" value="TetR_N"/>
    <property type="match status" value="1"/>
</dbReference>
<dbReference type="PANTHER" id="PTHR43479">
    <property type="entry name" value="ACREF/ENVCD OPERON REPRESSOR-RELATED"/>
    <property type="match status" value="1"/>
</dbReference>
<evidence type="ECO:0000256" key="2">
    <source>
        <dbReference type="PROSITE-ProRule" id="PRU00335"/>
    </source>
</evidence>
<dbReference type="AlphaFoldDB" id="A0A7W8LKZ4"/>
<feature type="DNA-binding region" description="H-T-H motif" evidence="2">
    <location>
        <begin position="29"/>
        <end position="48"/>
    </location>
</feature>
<evidence type="ECO:0000313" key="5">
    <source>
        <dbReference type="Proteomes" id="UP000518887"/>
    </source>
</evidence>
<dbReference type="PANTHER" id="PTHR43479:SF11">
    <property type="entry name" value="ACREF_ENVCD OPERON REPRESSOR-RELATED"/>
    <property type="match status" value="1"/>
</dbReference>
<dbReference type="RefSeq" id="WP_184656597.1">
    <property type="nucleotide sequence ID" value="NZ_JACHFQ010000001.1"/>
</dbReference>
<organism evidence="4 5">
    <name type="scientific">Treponema ruminis</name>
    <dbReference type="NCBI Taxonomy" id="744515"/>
    <lineage>
        <taxon>Bacteria</taxon>
        <taxon>Pseudomonadati</taxon>
        <taxon>Spirochaetota</taxon>
        <taxon>Spirochaetia</taxon>
        <taxon>Spirochaetales</taxon>
        <taxon>Treponemataceae</taxon>
        <taxon>Treponema</taxon>
    </lineage>
</organism>
<reference evidence="4 5" key="1">
    <citation type="submission" date="2020-08" db="EMBL/GenBank/DDBJ databases">
        <title>Genomic Encyclopedia of Type Strains, Phase IV (KMG-IV): sequencing the most valuable type-strain genomes for metagenomic binning, comparative biology and taxonomic classification.</title>
        <authorList>
            <person name="Goeker M."/>
        </authorList>
    </citation>
    <scope>NUCLEOTIDE SEQUENCE [LARGE SCALE GENOMIC DNA]</scope>
    <source>
        <strain evidence="4 5">DSM 103462</strain>
    </source>
</reference>
<dbReference type="InterPro" id="IPR009057">
    <property type="entry name" value="Homeodomain-like_sf"/>
</dbReference>
<dbReference type="SUPFAM" id="SSF46689">
    <property type="entry name" value="Homeodomain-like"/>
    <property type="match status" value="1"/>
</dbReference>
<evidence type="ECO:0000313" key="4">
    <source>
        <dbReference type="EMBL" id="MBB5224881.1"/>
    </source>
</evidence>
<dbReference type="Proteomes" id="UP000518887">
    <property type="component" value="Unassembled WGS sequence"/>
</dbReference>
<dbReference type="GO" id="GO:0003677">
    <property type="term" value="F:DNA binding"/>
    <property type="evidence" value="ECO:0007669"/>
    <property type="project" value="UniProtKB-UniRule"/>
</dbReference>
<dbReference type="InterPro" id="IPR001647">
    <property type="entry name" value="HTH_TetR"/>
</dbReference>
<dbReference type="InterPro" id="IPR050624">
    <property type="entry name" value="HTH-type_Tx_Regulator"/>
</dbReference>
<gene>
    <name evidence="4" type="ORF">HNP76_000221</name>
</gene>